<keyword evidence="1" id="KW-0812">Transmembrane</keyword>
<dbReference type="AlphaFoldDB" id="A0A1M6E387"/>
<protein>
    <submittedName>
        <fullName evidence="2">Uncharacterized protein</fullName>
    </submittedName>
</protein>
<evidence type="ECO:0000256" key="1">
    <source>
        <dbReference type="SAM" id="Phobius"/>
    </source>
</evidence>
<dbReference type="Proteomes" id="UP000184418">
    <property type="component" value="Unassembled WGS sequence"/>
</dbReference>
<reference evidence="2 3" key="1">
    <citation type="submission" date="2016-11" db="EMBL/GenBank/DDBJ databases">
        <authorList>
            <person name="Jaros S."/>
            <person name="Januszkiewicz K."/>
            <person name="Wedrychowicz H."/>
        </authorList>
    </citation>
    <scope>NUCLEOTIDE SEQUENCE [LARGE SCALE GENOMIC DNA]</scope>
    <source>
        <strain evidence="2 3">DSM 21074</strain>
    </source>
</reference>
<keyword evidence="1" id="KW-1133">Transmembrane helix</keyword>
<name>A0A1M6E387_9BACT</name>
<evidence type="ECO:0000313" key="3">
    <source>
        <dbReference type="Proteomes" id="UP000184418"/>
    </source>
</evidence>
<feature type="transmembrane region" description="Helical" evidence="1">
    <location>
        <begin position="40"/>
        <end position="61"/>
    </location>
</feature>
<dbReference type="EMBL" id="FQYN01000003">
    <property type="protein sequence ID" value="SHI79853.1"/>
    <property type="molecule type" value="Genomic_DNA"/>
</dbReference>
<sequence length="109" mass="12047">MPSVAEASRMLTFEQYSDLSTRDASATLGMTFFFVSVDSLMKNALTVAALVLSLGLILYLYQQVTRLEKALQASEQRFADCEQVTFQLQMKANGNAPRGNMPADTSRAR</sequence>
<evidence type="ECO:0000313" key="2">
    <source>
        <dbReference type="EMBL" id="SHI79853.1"/>
    </source>
</evidence>
<proteinExistence type="predicted"/>
<gene>
    <name evidence="2" type="ORF">SAMN02745146_1535</name>
</gene>
<accession>A0A1M6E387</accession>
<keyword evidence="1" id="KW-0472">Membrane</keyword>
<keyword evidence="3" id="KW-1185">Reference proteome</keyword>
<organism evidence="2 3">
    <name type="scientific">Hymenobacter daecheongensis DSM 21074</name>
    <dbReference type="NCBI Taxonomy" id="1121955"/>
    <lineage>
        <taxon>Bacteria</taxon>
        <taxon>Pseudomonadati</taxon>
        <taxon>Bacteroidota</taxon>
        <taxon>Cytophagia</taxon>
        <taxon>Cytophagales</taxon>
        <taxon>Hymenobacteraceae</taxon>
        <taxon>Hymenobacter</taxon>
    </lineage>
</organism>